<name>A0ABR3IS79_9AGAR</name>
<evidence type="ECO:0000256" key="4">
    <source>
        <dbReference type="ARBA" id="ARBA00023136"/>
    </source>
</evidence>
<feature type="transmembrane region" description="Helical" evidence="5">
    <location>
        <begin position="49"/>
        <end position="65"/>
    </location>
</feature>
<comment type="caution">
    <text evidence="6">The sequence shown here is derived from an EMBL/GenBank/DDBJ whole genome shotgun (WGS) entry which is preliminary data.</text>
</comment>
<feature type="transmembrane region" description="Helical" evidence="5">
    <location>
        <begin position="77"/>
        <end position="98"/>
    </location>
</feature>
<protein>
    <submittedName>
        <fullName evidence="6">Uncharacterized protein</fullName>
    </submittedName>
</protein>
<keyword evidence="4 5" id="KW-0472">Membrane</keyword>
<evidence type="ECO:0000256" key="5">
    <source>
        <dbReference type="SAM" id="Phobius"/>
    </source>
</evidence>
<proteinExistence type="predicted"/>
<reference evidence="7" key="1">
    <citation type="submission" date="2024-06" db="EMBL/GenBank/DDBJ databases">
        <title>Multi-omics analyses provide insights into the biosynthesis of the anticancer antibiotic pleurotin in Hohenbuehelia grisea.</title>
        <authorList>
            <person name="Weaver J.A."/>
            <person name="Alberti F."/>
        </authorList>
    </citation>
    <scope>NUCLEOTIDE SEQUENCE [LARGE SCALE GENOMIC DNA]</scope>
    <source>
        <strain evidence="7">T-177</strain>
    </source>
</reference>
<dbReference type="Proteomes" id="UP001556367">
    <property type="component" value="Unassembled WGS sequence"/>
</dbReference>
<accession>A0ABR3IS79</accession>
<evidence type="ECO:0000256" key="3">
    <source>
        <dbReference type="ARBA" id="ARBA00022989"/>
    </source>
</evidence>
<gene>
    <name evidence="6" type="ORF">HGRIS_012397</name>
</gene>
<dbReference type="EMBL" id="JASNQZ010000015">
    <property type="protein sequence ID" value="KAL0946132.1"/>
    <property type="molecule type" value="Genomic_DNA"/>
</dbReference>
<keyword evidence="7" id="KW-1185">Reference proteome</keyword>
<organism evidence="6 7">
    <name type="scientific">Hohenbuehelia grisea</name>
    <dbReference type="NCBI Taxonomy" id="104357"/>
    <lineage>
        <taxon>Eukaryota</taxon>
        <taxon>Fungi</taxon>
        <taxon>Dikarya</taxon>
        <taxon>Basidiomycota</taxon>
        <taxon>Agaricomycotina</taxon>
        <taxon>Agaricomycetes</taxon>
        <taxon>Agaricomycetidae</taxon>
        <taxon>Agaricales</taxon>
        <taxon>Pleurotineae</taxon>
        <taxon>Pleurotaceae</taxon>
        <taxon>Hohenbuehelia</taxon>
    </lineage>
</organism>
<evidence type="ECO:0000256" key="1">
    <source>
        <dbReference type="ARBA" id="ARBA00004370"/>
    </source>
</evidence>
<evidence type="ECO:0000313" key="6">
    <source>
        <dbReference type="EMBL" id="KAL0946132.1"/>
    </source>
</evidence>
<evidence type="ECO:0000256" key="2">
    <source>
        <dbReference type="ARBA" id="ARBA00022692"/>
    </source>
</evidence>
<evidence type="ECO:0000313" key="7">
    <source>
        <dbReference type="Proteomes" id="UP001556367"/>
    </source>
</evidence>
<keyword evidence="2 5" id="KW-0812">Transmembrane</keyword>
<sequence length="104" mass="11329">MSSTKDDPRDAALETKLTMPKTWNQDTNDGLSVSGMFLSGLIMVTRNRLLAWPAILFAVNSYINQHPLRTREGGANALTNLSMCLMALIASYVPLFVVSNTPAA</sequence>
<keyword evidence="3 5" id="KW-1133">Transmembrane helix</keyword>
<dbReference type="Pfam" id="PF03669">
    <property type="entry name" value="ASTER"/>
    <property type="match status" value="1"/>
</dbReference>
<dbReference type="InterPro" id="IPR005351">
    <property type="entry name" value="ASTER"/>
</dbReference>
<comment type="subcellular location">
    <subcellularLocation>
        <location evidence="1">Membrane</location>
    </subcellularLocation>
</comment>